<dbReference type="PROSITE" id="PS51143">
    <property type="entry name" value="MT_A70"/>
    <property type="match status" value="1"/>
</dbReference>
<proteinExistence type="predicted"/>
<feature type="non-terminal residue" evidence="4">
    <location>
        <position position="227"/>
    </location>
</feature>
<dbReference type="GO" id="GO:0003676">
    <property type="term" value="F:nucleic acid binding"/>
    <property type="evidence" value="ECO:0007669"/>
    <property type="project" value="InterPro"/>
</dbReference>
<gene>
    <name evidence="4" type="ORF">S01H1_79050</name>
</gene>
<sequence>IESTKEARDQVLEDGQKVGSLVLYAEAKLGELLSKNPPSFHQGNDGKIKGEKTLPEGINWKQSHYAQEIYRHPEIVHQIVAKATDREDIATRHDVIKAIKENKREAKIEAQKQEIQNGLEQPTGFFDIIVIDPPWQYDRKYDADGGRVSSPYPEMSFEELKQIELPSKNDCILWLWTTHQWIWDAKQLLDHWGFEYKNILTWDKEKMGIGKWLRLQCEFCLLGIKGN</sequence>
<dbReference type="PROSITE" id="PS00092">
    <property type="entry name" value="N6_MTASE"/>
    <property type="match status" value="1"/>
</dbReference>
<evidence type="ECO:0008006" key="5">
    <source>
        <dbReference type="Google" id="ProtNLM"/>
    </source>
</evidence>
<organism evidence="4">
    <name type="scientific">marine sediment metagenome</name>
    <dbReference type="NCBI Taxonomy" id="412755"/>
    <lineage>
        <taxon>unclassified sequences</taxon>
        <taxon>metagenomes</taxon>
        <taxon>ecological metagenomes</taxon>
    </lineage>
</organism>
<evidence type="ECO:0000313" key="4">
    <source>
        <dbReference type="EMBL" id="GAG50014.1"/>
    </source>
</evidence>
<reference evidence="4" key="1">
    <citation type="journal article" date="2014" name="Front. Microbiol.">
        <title>High frequency of phylogenetically diverse reductive dehalogenase-homologous genes in deep subseafloor sedimentary metagenomes.</title>
        <authorList>
            <person name="Kawai M."/>
            <person name="Futagami T."/>
            <person name="Toyoda A."/>
            <person name="Takaki Y."/>
            <person name="Nishi S."/>
            <person name="Hori S."/>
            <person name="Arai W."/>
            <person name="Tsubouchi T."/>
            <person name="Morono Y."/>
            <person name="Uchiyama I."/>
            <person name="Ito T."/>
            <person name="Fujiyama A."/>
            <person name="Inagaki F."/>
            <person name="Takami H."/>
        </authorList>
    </citation>
    <scope>NUCLEOTIDE SEQUENCE</scope>
    <source>
        <strain evidence="4">Expedition CK06-06</strain>
    </source>
</reference>
<dbReference type="InterPro" id="IPR029063">
    <property type="entry name" value="SAM-dependent_MTases_sf"/>
</dbReference>
<dbReference type="AlphaFoldDB" id="X0Y2G3"/>
<keyword evidence="2" id="KW-0808">Transferase</keyword>
<evidence type="ECO:0000256" key="3">
    <source>
        <dbReference type="ARBA" id="ARBA00022691"/>
    </source>
</evidence>
<dbReference type="EMBL" id="BARS01053251">
    <property type="protein sequence ID" value="GAG50014.1"/>
    <property type="molecule type" value="Genomic_DNA"/>
</dbReference>
<evidence type="ECO:0000256" key="1">
    <source>
        <dbReference type="ARBA" id="ARBA00022603"/>
    </source>
</evidence>
<name>X0Y2G3_9ZZZZ</name>
<dbReference type="PANTHER" id="PTHR12829:SF7">
    <property type="entry name" value="N6-ADENOSINE-METHYLTRANSFERASE CATALYTIC SUBUNIT"/>
    <property type="match status" value="1"/>
</dbReference>
<feature type="non-terminal residue" evidence="4">
    <location>
        <position position="1"/>
    </location>
</feature>
<dbReference type="InterPro" id="IPR002052">
    <property type="entry name" value="DNA_methylase_N6_adenine_CS"/>
</dbReference>
<dbReference type="GO" id="GO:0032259">
    <property type="term" value="P:methylation"/>
    <property type="evidence" value="ECO:0007669"/>
    <property type="project" value="UniProtKB-KW"/>
</dbReference>
<keyword evidence="1" id="KW-0489">Methyltransferase</keyword>
<evidence type="ECO:0000256" key="2">
    <source>
        <dbReference type="ARBA" id="ARBA00022679"/>
    </source>
</evidence>
<dbReference type="Pfam" id="PF05063">
    <property type="entry name" value="MT-A70"/>
    <property type="match status" value="1"/>
</dbReference>
<dbReference type="GO" id="GO:0001734">
    <property type="term" value="F:mRNA m(6)A methyltransferase activity"/>
    <property type="evidence" value="ECO:0007669"/>
    <property type="project" value="UniProtKB-ARBA"/>
</dbReference>
<dbReference type="InterPro" id="IPR007757">
    <property type="entry name" value="MT-A70-like"/>
</dbReference>
<protein>
    <recommendedName>
        <fullName evidence="5">DNA methylase N-4/N-6 domain-containing protein</fullName>
    </recommendedName>
</protein>
<dbReference type="SUPFAM" id="SSF53335">
    <property type="entry name" value="S-adenosyl-L-methionine-dependent methyltransferases"/>
    <property type="match status" value="1"/>
</dbReference>
<keyword evidence="3" id="KW-0949">S-adenosyl-L-methionine</keyword>
<dbReference type="Gene3D" id="3.40.50.150">
    <property type="entry name" value="Vaccinia Virus protein VP39"/>
    <property type="match status" value="1"/>
</dbReference>
<dbReference type="PANTHER" id="PTHR12829">
    <property type="entry name" value="N6-ADENOSINE-METHYLTRANSFERASE"/>
    <property type="match status" value="1"/>
</dbReference>
<accession>X0Y2G3</accession>
<comment type="caution">
    <text evidence="4">The sequence shown here is derived from an EMBL/GenBank/DDBJ whole genome shotgun (WGS) entry which is preliminary data.</text>
</comment>